<proteinExistence type="predicted"/>
<accession>Q1K1I9</accession>
<comment type="caution">
    <text evidence="2">The sequence shown here is derived from an EMBL/GenBank/DDBJ whole genome shotgun (WGS) entry which is preliminary data.</text>
</comment>
<sequence length="200" mass="22401">MARLIAHILLCSMLIACAGKTPTTTEVPGQHKSAGFCRITVLPFANDTDEPRLGLIAEKICQTELLQREAQVVNEADVRLFLQKRQVFTSELTQHGSTELYAALAEELKTKVIIRGRILTIDDEKKQGEIVPIITLQLELINATDGQLIVSSFLRRSGEDYRTILHYGVIRTRSELIRQIIAEIFNDWIARGVVSCQKSA</sequence>
<name>Q1K1I9_DESA6</name>
<reference evidence="2" key="2">
    <citation type="submission" date="2006-05" db="EMBL/GenBank/DDBJ databases">
        <title>Sequencing of the draft genome and assembly of Desulfuromonas acetoxidans DSM 684.</title>
        <authorList>
            <consortium name="US DOE Joint Genome Institute (JGI-PGF)"/>
            <person name="Copeland A."/>
            <person name="Lucas S."/>
            <person name="Lapidus A."/>
            <person name="Barry K."/>
            <person name="Detter J.C."/>
            <person name="Glavina del Rio T."/>
            <person name="Hammon N."/>
            <person name="Israni S."/>
            <person name="Dalin E."/>
            <person name="Tice H."/>
            <person name="Bruce D."/>
            <person name="Pitluck S."/>
            <person name="Richardson P."/>
        </authorList>
    </citation>
    <scope>NUCLEOTIDE SEQUENCE [LARGE SCALE GENOMIC DNA]</scope>
    <source>
        <strain evidence="2">DSM 684</strain>
    </source>
</reference>
<dbReference type="OrthoDB" id="12703at2"/>
<organism evidence="2 3">
    <name type="scientific">Desulfuromonas acetoxidans (strain DSM 684 / 11070)</name>
    <dbReference type="NCBI Taxonomy" id="281689"/>
    <lineage>
        <taxon>Bacteria</taxon>
        <taxon>Pseudomonadati</taxon>
        <taxon>Thermodesulfobacteriota</taxon>
        <taxon>Desulfuromonadia</taxon>
        <taxon>Desulfuromonadales</taxon>
        <taxon>Desulfuromonadaceae</taxon>
        <taxon>Desulfuromonas</taxon>
    </lineage>
</organism>
<dbReference type="RefSeq" id="WP_005999033.1">
    <property type="nucleotide sequence ID" value="NZ_AAEW02000005.1"/>
</dbReference>
<gene>
    <name evidence="2" type="ORF">Dace_1863</name>
</gene>
<keyword evidence="1" id="KW-0732">Signal</keyword>
<evidence type="ECO:0000313" key="2">
    <source>
        <dbReference type="EMBL" id="EAT16399.1"/>
    </source>
</evidence>
<dbReference type="Proteomes" id="UP000005695">
    <property type="component" value="Unassembled WGS sequence"/>
</dbReference>
<reference evidence="2" key="1">
    <citation type="submission" date="2006-05" db="EMBL/GenBank/DDBJ databases">
        <title>Annotation of the draft genome assembly of Desulfuromonas acetoxidans DSM 684.</title>
        <authorList>
            <consortium name="US DOE Joint Genome Institute (JGI-ORNL)"/>
            <person name="Larimer F."/>
            <person name="Land M."/>
            <person name="Hauser L."/>
        </authorList>
    </citation>
    <scope>NUCLEOTIDE SEQUENCE [LARGE SCALE GENOMIC DNA]</scope>
    <source>
        <strain evidence="2">DSM 684</strain>
    </source>
</reference>
<dbReference type="Gene3D" id="3.40.50.10610">
    <property type="entry name" value="ABC-type transport auxiliary lipoprotein component"/>
    <property type="match status" value="1"/>
</dbReference>
<keyword evidence="3" id="KW-1185">Reference proteome</keyword>
<dbReference type="PROSITE" id="PS51257">
    <property type="entry name" value="PROKAR_LIPOPROTEIN"/>
    <property type="match status" value="1"/>
</dbReference>
<evidence type="ECO:0008006" key="4">
    <source>
        <dbReference type="Google" id="ProtNLM"/>
    </source>
</evidence>
<feature type="chain" id="PRO_5004192396" description="Lipoprotein" evidence="1">
    <location>
        <begin position="19"/>
        <end position="200"/>
    </location>
</feature>
<evidence type="ECO:0000313" key="3">
    <source>
        <dbReference type="Proteomes" id="UP000005695"/>
    </source>
</evidence>
<feature type="signal peptide" evidence="1">
    <location>
        <begin position="1"/>
        <end position="18"/>
    </location>
</feature>
<dbReference type="EMBL" id="AAEW02000005">
    <property type="protein sequence ID" value="EAT16399.1"/>
    <property type="molecule type" value="Genomic_DNA"/>
</dbReference>
<protein>
    <recommendedName>
        <fullName evidence="4">Lipoprotein</fullName>
    </recommendedName>
</protein>
<dbReference type="AlphaFoldDB" id="Q1K1I9"/>
<evidence type="ECO:0000256" key="1">
    <source>
        <dbReference type="SAM" id="SignalP"/>
    </source>
</evidence>